<reference evidence="1 2" key="1">
    <citation type="journal article" date="2014" name="Genome Announc.">
        <title>Complete Genome Sequences of Two Escherichia coli O157:H7 Phages Effective in Limiting Contamination of Food Products.</title>
        <authorList>
            <person name="Hong Y."/>
            <person name="Pan Y."/>
            <person name="Harman N.J."/>
            <person name="Ebner P.D."/>
        </authorList>
    </citation>
    <scope>NUCLEOTIDE SEQUENCE [LARGE SCALE GENOMIC DNA]</scope>
</reference>
<dbReference type="GeneID" id="19486781"/>
<sequence length="154" mass="17552">MLKVKCQTRFNLKRLDRFYKELVRLESKTITYGFYDEPHPSGLNMATLAAIHNFGWNGLPVRNFMETAFAFHSTQLQTLTEKLLRAMARGLSAEAILKQMGDTGAKAIQFVIEAGQFSNPTVSEQWAQEKGFNEAMRHYDVLLESATFKIGQQK</sequence>
<evidence type="ECO:0008006" key="3">
    <source>
        <dbReference type="Google" id="ProtNLM"/>
    </source>
</evidence>
<dbReference type="EMBL" id="KJ190158">
    <property type="protein sequence ID" value="AHN83644.1"/>
    <property type="molecule type" value="Genomic_DNA"/>
</dbReference>
<dbReference type="RefSeq" id="YP_009030965.1">
    <property type="nucleotide sequence ID" value="NC_024134.1"/>
</dbReference>
<name>A0A023MI28_9CAUD</name>
<protein>
    <recommendedName>
        <fullName evidence="3">Ne1 neck protein</fullName>
    </recommendedName>
</protein>
<keyword evidence="2" id="KW-1185">Reference proteome</keyword>
<proteinExistence type="predicted"/>
<accession>A0A023MI28</accession>
<dbReference type="KEGG" id="vg:19486781"/>
<organism evidence="1 2">
    <name type="scientific">Escherichia phage FFH2</name>
    <dbReference type="NCBI Taxonomy" id="1446490"/>
    <lineage>
        <taxon>Viruses</taxon>
        <taxon>Duplodnaviria</taxon>
        <taxon>Heunggongvirae</taxon>
        <taxon>Uroviricota</taxon>
        <taxon>Caudoviricetes</taxon>
        <taxon>Vequintavirinae</taxon>
        <taxon>Vequintavirus</taxon>
        <taxon>Vequintavirus PDX</taxon>
        <taxon>Vequintavirus FFH2</taxon>
    </lineage>
</organism>
<dbReference type="Proteomes" id="UP000026907">
    <property type="component" value="Segment"/>
</dbReference>
<evidence type="ECO:0000313" key="1">
    <source>
        <dbReference type="EMBL" id="AHN83644.1"/>
    </source>
</evidence>
<evidence type="ECO:0000313" key="2">
    <source>
        <dbReference type="Proteomes" id="UP000026907"/>
    </source>
</evidence>